<feature type="compositionally biased region" description="Basic and acidic residues" evidence="6">
    <location>
        <begin position="157"/>
        <end position="174"/>
    </location>
</feature>
<feature type="region of interest" description="Disordered" evidence="6">
    <location>
        <begin position="242"/>
        <end position="321"/>
    </location>
</feature>
<proteinExistence type="predicted"/>
<organism evidence="8 9">
    <name type="scientific">Sphagnum troendelagicum</name>
    <dbReference type="NCBI Taxonomy" id="128251"/>
    <lineage>
        <taxon>Eukaryota</taxon>
        <taxon>Viridiplantae</taxon>
        <taxon>Streptophyta</taxon>
        <taxon>Embryophyta</taxon>
        <taxon>Bryophyta</taxon>
        <taxon>Sphagnophytina</taxon>
        <taxon>Sphagnopsida</taxon>
        <taxon>Sphagnales</taxon>
        <taxon>Sphagnaceae</taxon>
        <taxon>Sphagnum</taxon>
    </lineage>
</organism>
<accession>A0ABP0UYY9</accession>
<keyword evidence="9" id="KW-1185">Reference proteome</keyword>
<feature type="domain" description="BZIP" evidence="7">
    <location>
        <begin position="298"/>
        <end position="343"/>
    </location>
</feature>
<feature type="coiled-coil region" evidence="5">
    <location>
        <begin position="323"/>
        <end position="371"/>
    </location>
</feature>
<dbReference type="SMART" id="SM00338">
    <property type="entry name" value="BRLZ"/>
    <property type="match status" value="1"/>
</dbReference>
<evidence type="ECO:0000256" key="1">
    <source>
        <dbReference type="ARBA" id="ARBA00023015"/>
    </source>
</evidence>
<dbReference type="InterPro" id="IPR046347">
    <property type="entry name" value="bZIP_sf"/>
</dbReference>
<sequence length="569" mass="62197">MCFPPEISVPALPPACVRVRDWRADERGSKRKQWRPSYVLPEEGVEIVSPSDAAPPAAPAHDVRSCGGRGAQTGGNHVDAAELCAAGIKLPLQQGSVAATNEEQQGLTTWQGQQTFLDAAGAANMKEEEGAVVSGVEESAGSPPRQHTQLEIPLPNLDDKPVVPENADSEKLQDPAELFLEEGQQQGLSGPLQQQQQPLLVSGTPELESTGSFSAWFDCIAKNNDGEMEEATSLIKERSVTNASFETDTKPLKKKAPKLTKAEKSRKSAAAAAAVHSHEGTEDEMCTEDDDAEPLLIDEKRKRRMLSNRASAQRSRQRRQDRLDQLEVLTAQLRVENASLLRKSNLALQLARKFEHENKSLLEKTQNLTMELLGTRKVLPATTKLHEDCQSSLNMCADISEIVGEADPSPEVKSNLEKVPEDQKKPLKSTVSESFTTVDDQIYTENTSKGTYTAVHCNNKTAESCETVQVSEVGGAARKVKMTSVSSPVSCKTDCTNAQVFLVPTSLPQANMLNPVKESPLMIPVMDSQYLLEEFLEMFESDTANDPSINNDIVMDKNWLESFAECLNA</sequence>
<protein>
    <recommendedName>
        <fullName evidence="7">BZIP domain-containing protein</fullName>
    </recommendedName>
</protein>
<dbReference type="PROSITE" id="PS50217">
    <property type="entry name" value="BZIP"/>
    <property type="match status" value="1"/>
</dbReference>
<evidence type="ECO:0000256" key="2">
    <source>
        <dbReference type="ARBA" id="ARBA00023125"/>
    </source>
</evidence>
<keyword evidence="5" id="KW-0175">Coiled coil</keyword>
<feature type="region of interest" description="Disordered" evidence="6">
    <location>
        <begin position="407"/>
        <end position="428"/>
    </location>
</feature>
<dbReference type="EMBL" id="OZ019900">
    <property type="protein sequence ID" value="CAK9233890.1"/>
    <property type="molecule type" value="Genomic_DNA"/>
</dbReference>
<dbReference type="SUPFAM" id="SSF57959">
    <property type="entry name" value="Leucine zipper domain"/>
    <property type="match status" value="1"/>
</dbReference>
<dbReference type="PROSITE" id="PS00036">
    <property type="entry name" value="BZIP_BASIC"/>
    <property type="match status" value="1"/>
</dbReference>
<evidence type="ECO:0000256" key="3">
    <source>
        <dbReference type="ARBA" id="ARBA00023163"/>
    </source>
</evidence>
<feature type="compositionally biased region" description="Low complexity" evidence="6">
    <location>
        <begin position="131"/>
        <end position="142"/>
    </location>
</feature>
<name>A0ABP0UYY9_9BRYO</name>
<feature type="compositionally biased region" description="Low complexity" evidence="6">
    <location>
        <begin position="177"/>
        <end position="200"/>
    </location>
</feature>
<keyword evidence="3" id="KW-0804">Transcription</keyword>
<evidence type="ECO:0000256" key="5">
    <source>
        <dbReference type="SAM" id="Coils"/>
    </source>
</evidence>
<feature type="compositionally biased region" description="Acidic residues" evidence="6">
    <location>
        <begin position="281"/>
        <end position="293"/>
    </location>
</feature>
<keyword evidence="2" id="KW-0238">DNA-binding</keyword>
<evidence type="ECO:0000256" key="4">
    <source>
        <dbReference type="ARBA" id="ARBA00023242"/>
    </source>
</evidence>
<evidence type="ECO:0000313" key="9">
    <source>
        <dbReference type="Proteomes" id="UP001497512"/>
    </source>
</evidence>
<evidence type="ECO:0000256" key="6">
    <source>
        <dbReference type="SAM" id="MobiDB-lite"/>
    </source>
</evidence>
<dbReference type="Pfam" id="PF00170">
    <property type="entry name" value="bZIP_1"/>
    <property type="match status" value="1"/>
</dbReference>
<dbReference type="Gene3D" id="1.20.5.170">
    <property type="match status" value="1"/>
</dbReference>
<feature type="region of interest" description="Disordered" evidence="6">
    <location>
        <begin position="49"/>
        <end position="74"/>
    </location>
</feature>
<reference evidence="8" key="1">
    <citation type="submission" date="2024-02" db="EMBL/GenBank/DDBJ databases">
        <authorList>
            <consortium name="ELIXIR-Norway"/>
            <consortium name="Elixir Norway"/>
        </authorList>
    </citation>
    <scope>NUCLEOTIDE SEQUENCE</scope>
</reference>
<dbReference type="PANTHER" id="PTHR45764">
    <property type="entry name" value="BZIP TRANSCRIPTION FACTOR 44"/>
    <property type="match status" value="1"/>
</dbReference>
<feature type="region of interest" description="Disordered" evidence="6">
    <location>
        <begin position="128"/>
        <end position="206"/>
    </location>
</feature>
<gene>
    <name evidence="8" type="ORF">CSSPTR1EN2_LOCUS21803</name>
</gene>
<evidence type="ECO:0000313" key="8">
    <source>
        <dbReference type="EMBL" id="CAK9233890.1"/>
    </source>
</evidence>
<keyword evidence="1" id="KW-0805">Transcription regulation</keyword>
<dbReference type="InterPro" id="IPR004827">
    <property type="entry name" value="bZIP"/>
</dbReference>
<evidence type="ECO:0000259" key="7">
    <source>
        <dbReference type="PROSITE" id="PS50217"/>
    </source>
</evidence>
<dbReference type="Proteomes" id="UP001497512">
    <property type="component" value="Chromosome 8"/>
</dbReference>
<dbReference type="PANTHER" id="PTHR45764:SF38">
    <property type="entry name" value="BZIP TRANSCRIPTION FACTOR 44"/>
    <property type="match status" value="1"/>
</dbReference>
<feature type="compositionally biased region" description="Basic and acidic residues" evidence="6">
    <location>
        <begin position="414"/>
        <end position="425"/>
    </location>
</feature>
<keyword evidence="4" id="KW-0539">Nucleus</keyword>